<dbReference type="STRING" id="1817867.A3F83_09590"/>
<evidence type="ECO:0000256" key="4">
    <source>
        <dbReference type="ARBA" id="ARBA00022837"/>
    </source>
</evidence>
<keyword evidence="2" id="KW-0479">Metal-binding</keyword>
<dbReference type="PROSITE" id="PS51318">
    <property type="entry name" value="TAT"/>
    <property type="match status" value="1"/>
</dbReference>
<dbReference type="InterPro" id="IPR017850">
    <property type="entry name" value="Alkaline_phosphatase_core_sf"/>
</dbReference>
<dbReference type="InterPro" id="IPR024607">
    <property type="entry name" value="Sulfatase_CS"/>
</dbReference>
<dbReference type="NCBIfam" id="TIGR01409">
    <property type="entry name" value="TAT_signal_seq"/>
    <property type="match status" value="1"/>
</dbReference>
<dbReference type="GO" id="GO:0046872">
    <property type="term" value="F:metal ion binding"/>
    <property type="evidence" value="ECO:0007669"/>
    <property type="project" value="UniProtKB-KW"/>
</dbReference>
<dbReference type="PANTHER" id="PTHR42693:SF53">
    <property type="entry name" value="ENDO-4-O-SULFATASE"/>
    <property type="match status" value="1"/>
</dbReference>
<dbReference type="PROSITE" id="PS51257">
    <property type="entry name" value="PROKAR_LIPOPROTEIN"/>
    <property type="match status" value="1"/>
</dbReference>
<evidence type="ECO:0000313" key="7">
    <source>
        <dbReference type="EMBL" id="OGG00533.1"/>
    </source>
</evidence>
<dbReference type="InterPro" id="IPR019546">
    <property type="entry name" value="TAT_signal_bac_arc"/>
</dbReference>
<comment type="caution">
    <text evidence="7">The sequence shown here is derived from an EMBL/GenBank/DDBJ whole genome shotgun (WGS) entry which is preliminary data.</text>
</comment>
<feature type="compositionally biased region" description="Polar residues" evidence="5">
    <location>
        <begin position="481"/>
        <end position="491"/>
    </location>
</feature>
<dbReference type="InterPro" id="IPR050738">
    <property type="entry name" value="Sulfatase"/>
</dbReference>
<dbReference type="Proteomes" id="UP000179129">
    <property type="component" value="Unassembled WGS sequence"/>
</dbReference>
<evidence type="ECO:0000256" key="5">
    <source>
        <dbReference type="SAM" id="MobiDB-lite"/>
    </source>
</evidence>
<dbReference type="EMBL" id="MFIX01000253">
    <property type="protein sequence ID" value="OGG00533.1"/>
    <property type="molecule type" value="Genomic_DNA"/>
</dbReference>
<dbReference type="InterPro" id="IPR000917">
    <property type="entry name" value="Sulfatase_N"/>
</dbReference>
<dbReference type="AlphaFoldDB" id="A0A1F5YKE7"/>
<evidence type="ECO:0000256" key="1">
    <source>
        <dbReference type="ARBA" id="ARBA00008779"/>
    </source>
</evidence>
<name>A0A1F5YKE7_9BACT</name>
<dbReference type="Pfam" id="PF00884">
    <property type="entry name" value="Sulfatase"/>
    <property type="match status" value="1"/>
</dbReference>
<keyword evidence="3" id="KW-0378">Hydrolase</keyword>
<dbReference type="CDD" id="cd16026">
    <property type="entry name" value="GALNS_like"/>
    <property type="match status" value="1"/>
</dbReference>
<keyword evidence="4" id="KW-0106">Calcium</keyword>
<feature type="domain" description="Sulfatase N-terminal" evidence="6">
    <location>
        <begin position="40"/>
        <end position="348"/>
    </location>
</feature>
<dbReference type="GO" id="GO:0004065">
    <property type="term" value="F:arylsulfatase activity"/>
    <property type="evidence" value="ECO:0007669"/>
    <property type="project" value="TreeGrafter"/>
</dbReference>
<comment type="similarity">
    <text evidence="1">Belongs to the sulfatase family.</text>
</comment>
<gene>
    <name evidence="7" type="ORF">A3F83_09590</name>
</gene>
<evidence type="ECO:0000256" key="3">
    <source>
        <dbReference type="ARBA" id="ARBA00022801"/>
    </source>
</evidence>
<organism evidence="7 8">
    <name type="scientific">Candidatus Glassbacteria bacterium RIFCSPLOWO2_12_FULL_58_11</name>
    <dbReference type="NCBI Taxonomy" id="1817867"/>
    <lineage>
        <taxon>Bacteria</taxon>
        <taxon>Candidatus Glassiibacteriota</taxon>
    </lineage>
</organism>
<evidence type="ECO:0000259" key="6">
    <source>
        <dbReference type="Pfam" id="PF00884"/>
    </source>
</evidence>
<evidence type="ECO:0000313" key="8">
    <source>
        <dbReference type="Proteomes" id="UP000179129"/>
    </source>
</evidence>
<reference evidence="7 8" key="1">
    <citation type="journal article" date="2016" name="Nat. Commun.">
        <title>Thousands of microbial genomes shed light on interconnected biogeochemical processes in an aquifer system.</title>
        <authorList>
            <person name="Anantharaman K."/>
            <person name="Brown C.T."/>
            <person name="Hug L.A."/>
            <person name="Sharon I."/>
            <person name="Castelle C.J."/>
            <person name="Probst A.J."/>
            <person name="Thomas B.C."/>
            <person name="Singh A."/>
            <person name="Wilkins M.J."/>
            <person name="Karaoz U."/>
            <person name="Brodie E.L."/>
            <person name="Williams K.H."/>
            <person name="Hubbard S.S."/>
            <person name="Banfield J.F."/>
        </authorList>
    </citation>
    <scope>NUCLEOTIDE SEQUENCE [LARGE SCALE GENOMIC DNA]</scope>
</reference>
<dbReference type="PANTHER" id="PTHR42693">
    <property type="entry name" value="ARYLSULFATASE FAMILY MEMBER"/>
    <property type="match status" value="1"/>
</dbReference>
<feature type="region of interest" description="Disordered" evidence="5">
    <location>
        <begin position="468"/>
        <end position="491"/>
    </location>
</feature>
<protein>
    <submittedName>
        <fullName evidence="7">Arylsulfatase</fullName>
    </submittedName>
</protein>
<evidence type="ECO:0000256" key="2">
    <source>
        <dbReference type="ARBA" id="ARBA00022723"/>
    </source>
</evidence>
<proteinExistence type="inferred from homology"/>
<dbReference type="Gene3D" id="3.30.1120.10">
    <property type="match status" value="1"/>
</dbReference>
<dbReference type="InterPro" id="IPR006311">
    <property type="entry name" value="TAT_signal"/>
</dbReference>
<sequence length="491" mass="54019">MSESFSRRDFLGLLGATTGAMLAGCVKERGLPAGQAQSKPNIIVIFCDDEGYGDTGKYGAKGYVTPNLDRMADEGVMFTDFHAATAVCSASRAGLLTGCYPERVSILGALGPHSPVGINDSEVTIAEMLREQGYATGIIGKWHLGDHPQFLPLRHGFDEYFGLPYSNDMWPNHPTAGKDYGPLPLIQNNKVLAWLEDQSMLTTWYTERAVDFIQRHKSGPFFLYLAHNMPHVPLFVSNRFRGKTERGLFGDVIEEIDWSTGQVIETLKAQGIDKNTLIVYTSDNGPWLSYGDHAGSTGPLREGKGTMFEGGMREPCIMRWPGKIPTGLVCNELATTMDLFPTFAGLAGGKLPEHKIDGHDIWPLIIGQEGAKSPWEVWYCYYMGGLQAVRTPRWKLQFPHTYRTLDGHPGGTGGMPVEYSYKEIGLTLYDMQSDFAETTDLSANYPEVVAQLQEYGRQARADLGDELTGVKGSGIRPPGTVNWSSGPQTVQ</sequence>
<dbReference type="SUPFAM" id="SSF53649">
    <property type="entry name" value="Alkaline phosphatase-like"/>
    <property type="match status" value="1"/>
</dbReference>
<dbReference type="PROSITE" id="PS00149">
    <property type="entry name" value="SULFATASE_2"/>
    <property type="match status" value="1"/>
</dbReference>
<dbReference type="Gene3D" id="3.40.720.10">
    <property type="entry name" value="Alkaline Phosphatase, subunit A"/>
    <property type="match status" value="1"/>
</dbReference>
<accession>A0A1F5YKE7</accession>